<keyword evidence="3" id="KW-1185">Reference proteome</keyword>
<protein>
    <submittedName>
        <fullName evidence="2">Uncharacterized protein</fullName>
    </submittedName>
</protein>
<evidence type="ECO:0000313" key="2">
    <source>
        <dbReference type="EMBL" id="TVY12091.1"/>
    </source>
</evidence>
<gene>
    <name evidence="2" type="ORF">MDPP_00378</name>
</gene>
<dbReference type="Proteomes" id="UP000320078">
    <property type="component" value="Unassembled WGS sequence"/>
</dbReference>
<sequence>MINFQYYLIIFLNDLRILKYYLLKFLSVFGLVVFVYLMLTLYFARRKFISILKSKRQENLPMSYYLKIFAFKPVFCFLPFYSVLECSPSHLRKAGFSSSQISEFISLKYQSFDPNFC</sequence>
<keyword evidence="1" id="KW-0812">Transmembrane</keyword>
<keyword evidence="1" id="KW-0472">Membrane</keyword>
<feature type="transmembrane region" description="Helical" evidence="1">
    <location>
        <begin position="20"/>
        <end position="43"/>
    </location>
</feature>
<dbReference type="AlphaFoldDB" id="A0A559KIY5"/>
<accession>A0A559KIY5</accession>
<evidence type="ECO:0000256" key="1">
    <source>
        <dbReference type="SAM" id="Phobius"/>
    </source>
</evidence>
<proteinExistence type="predicted"/>
<organism evidence="2 3">
    <name type="scientific">Candidatus Phytoplasma pini</name>
    <dbReference type="NCBI Taxonomy" id="267362"/>
    <lineage>
        <taxon>Bacteria</taxon>
        <taxon>Bacillati</taxon>
        <taxon>Mycoplasmatota</taxon>
        <taxon>Mollicutes</taxon>
        <taxon>Acholeplasmatales</taxon>
        <taxon>Acholeplasmataceae</taxon>
        <taxon>Candidatus Phytoplasma</taxon>
    </lineage>
</organism>
<comment type="caution">
    <text evidence="2">The sequence shown here is derived from an EMBL/GenBank/DDBJ whole genome shotgun (WGS) entry which is preliminary data.</text>
</comment>
<reference evidence="2 3" key="1">
    <citation type="submission" date="2019-06" db="EMBL/GenBank/DDBJ databases">
        <title>Draft Genome Sequence of Candidatus Phytoplasma pini-Related Strain MDPP: A Resource for Comparative Genomics of Gymnosperm-infecting Phytoplasmas.</title>
        <authorList>
            <person name="Cai W."/>
            <person name="Costanzo S."/>
            <person name="Shao J."/>
            <person name="Zhao Y."/>
            <person name="Davis R."/>
        </authorList>
    </citation>
    <scope>NUCLEOTIDE SEQUENCE [LARGE SCALE GENOMIC DNA]</scope>
    <source>
        <strain evidence="2 3">MDPP</strain>
    </source>
</reference>
<dbReference type="EMBL" id="VIAE01000014">
    <property type="protein sequence ID" value="TVY12091.1"/>
    <property type="molecule type" value="Genomic_DNA"/>
</dbReference>
<evidence type="ECO:0000313" key="3">
    <source>
        <dbReference type="Proteomes" id="UP000320078"/>
    </source>
</evidence>
<dbReference type="RefSeq" id="WP_144658566.1">
    <property type="nucleotide sequence ID" value="NZ_VIAE01000014.1"/>
</dbReference>
<keyword evidence="1" id="KW-1133">Transmembrane helix</keyword>
<name>A0A559KIY5_9MOLU</name>
<feature type="transmembrane region" description="Helical" evidence="1">
    <location>
        <begin position="64"/>
        <end position="84"/>
    </location>
</feature>